<keyword evidence="2" id="KW-1185">Reference proteome</keyword>
<accession>A0ABX4MBU3</accession>
<gene>
    <name evidence="1" type="ORF">BW737_007630</name>
</gene>
<sequence>MQSRYAQRLAVGCEQAQRRVVRADSWDASTNMHERDCGQVSRLVRQLSCHTSPSGDMVSRVLMIRKTENRR</sequence>
<evidence type="ECO:0000313" key="2">
    <source>
        <dbReference type="Proteomes" id="UP000194577"/>
    </source>
</evidence>
<proteinExistence type="predicted"/>
<evidence type="ECO:0000313" key="1">
    <source>
        <dbReference type="EMBL" id="PHP52721.1"/>
    </source>
</evidence>
<organism evidence="1 2">
    <name type="scientific">Actinomyces ruminis</name>
    <dbReference type="NCBI Taxonomy" id="1937003"/>
    <lineage>
        <taxon>Bacteria</taxon>
        <taxon>Bacillati</taxon>
        <taxon>Actinomycetota</taxon>
        <taxon>Actinomycetes</taxon>
        <taxon>Actinomycetales</taxon>
        <taxon>Actinomycetaceae</taxon>
        <taxon>Actinomyces</taxon>
    </lineage>
</organism>
<name>A0ABX4MBU3_9ACTO</name>
<reference evidence="1 2" key="1">
    <citation type="submission" date="2017-10" db="EMBL/GenBank/DDBJ databases">
        <title>Draft genome sequence of cellulolytic Actinomyces sp CtC72 isolated from cattle rumen fluid.</title>
        <authorList>
            <person name="Joshi A.J."/>
            <person name="Vasudevan G."/>
            <person name="Lanjekar V.B."/>
            <person name="Hivarkar S."/>
            <person name="Engineer A."/>
            <person name="Pore S.D."/>
            <person name="Dhakephalkar P.K."/>
            <person name="Dagar S."/>
        </authorList>
    </citation>
    <scope>NUCLEOTIDE SEQUENCE [LARGE SCALE GENOMIC DNA]</scope>
    <source>
        <strain evidence="2">CtC72</strain>
    </source>
</reference>
<dbReference type="Proteomes" id="UP000194577">
    <property type="component" value="Unassembled WGS sequence"/>
</dbReference>
<protein>
    <submittedName>
        <fullName evidence="1">Uncharacterized protein</fullName>
    </submittedName>
</protein>
<dbReference type="EMBL" id="MTPX02000041">
    <property type="protein sequence ID" value="PHP52721.1"/>
    <property type="molecule type" value="Genomic_DNA"/>
</dbReference>
<comment type="caution">
    <text evidence="1">The sequence shown here is derived from an EMBL/GenBank/DDBJ whole genome shotgun (WGS) entry which is preliminary data.</text>
</comment>